<evidence type="ECO:0000256" key="5">
    <source>
        <dbReference type="SAM" id="Phobius"/>
    </source>
</evidence>
<keyword evidence="3 5" id="KW-1133">Transmembrane helix</keyword>
<feature type="transmembrane region" description="Helical" evidence="5">
    <location>
        <begin position="169"/>
        <end position="196"/>
    </location>
</feature>
<dbReference type="AlphaFoldDB" id="A0AA36N5L3"/>
<feature type="transmembrane region" description="Helical" evidence="5">
    <location>
        <begin position="66"/>
        <end position="86"/>
    </location>
</feature>
<name>A0AA36N5L3_9DINO</name>
<organism evidence="7 8">
    <name type="scientific">Effrenium voratum</name>
    <dbReference type="NCBI Taxonomy" id="2562239"/>
    <lineage>
        <taxon>Eukaryota</taxon>
        <taxon>Sar</taxon>
        <taxon>Alveolata</taxon>
        <taxon>Dinophyceae</taxon>
        <taxon>Suessiales</taxon>
        <taxon>Symbiodiniaceae</taxon>
        <taxon>Effrenium</taxon>
    </lineage>
</organism>
<evidence type="ECO:0000313" key="8">
    <source>
        <dbReference type="Proteomes" id="UP001178507"/>
    </source>
</evidence>
<evidence type="ECO:0000256" key="4">
    <source>
        <dbReference type="ARBA" id="ARBA00023136"/>
    </source>
</evidence>
<keyword evidence="8" id="KW-1185">Reference proteome</keyword>
<dbReference type="InterPro" id="IPR013057">
    <property type="entry name" value="AA_transpt_TM"/>
</dbReference>
<evidence type="ECO:0000256" key="3">
    <source>
        <dbReference type="ARBA" id="ARBA00022989"/>
    </source>
</evidence>
<gene>
    <name evidence="7" type="ORF">EVOR1521_LOCUS19666</name>
</gene>
<feature type="transmembrane region" description="Helical" evidence="5">
    <location>
        <begin position="358"/>
        <end position="382"/>
    </location>
</feature>
<evidence type="ECO:0000256" key="1">
    <source>
        <dbReference type="ARBA" id="ARBA00004141"/>
    </source>
</evidence>
<dbReference type="Proteomes" id="UP001178507">
    <property type="component" value="Unassembled WGS sequence"/>
</dbReference>
<dbReference type="GO" id="GO:0016020">
    <property type="term" value="C:membrane"/>
    <property type="evidence" value="ECO:0007669"/>
    <property type="project" value="UniProtKB-SubCell"/>
</dbReference>
<feature type="transmembrane region" description="Helical" evidence="5">
    <location>
        <begin position="12"/>
        <end position="32"/>
    </location>
</feature>
<dbReference type="Pfam" id="PF01490">
    <property type="entry name" value="Aa_trans"/>
    <property type="match status" value="1"/>
</dbReference>
<dbReference type="EMBL" id="CAUJNA010003079">
    <property type="protein sequence ID" value="CAJ1395197.1"/>
    <property type="molecule type" value="Genomic_DNA"/>
</dbReference>
<feature type="transmembrane region" description="Helical" evidence="5">
    <location>
        <begin position="208"/>
        <end position="231"/>
    </location>
</feature>
<evidence type="ECO:0000259" key="6">
    <source>
        <dbReference type="Pfam" id="PF01490"/>
    </source>
</evidence>
<evidence type="ECO:0000313" key="7">
    <source>
        <dbReference type="EMBL" id="CAJ1395197.1"/>
    </source>
</evidence>
<dbReference type="PANTHER" id="PTHR22950">
    <property type="entry name" value="AMINO ACID TRANSPORTER"/>
    <property type="match status" value="1"/>
</dbReference>
<feature type="transmembrane region" description="Helical" evidence="5">
    <location>
        <begin position="251"/>
        <end position="272"/>
    </location>
</feature>
<keyword evidence="2 5" id="KW-0812">Transmembrane</keyword>
<proteinExistence type="predicted"/>
<accession>A0AA36N5L3</accession>
<dbReference type="GO" id="GO:0015179">
    <property type="term" value="F:L-amino acid transmembrane transporter activity"/>
    <property type="evidence" value="ECO:0007669"/>
    <property type="project" value="TreeGrafter"/>
</dbReference>
<comment type="caution">
    <text evidence="7">The sequence shown here is derived from an EMBL/GenBank/DDBJ whole genome shotgun (WGS) entry which is preliminary data.</text>
</comment>
<feature type="transmembrane region" description="Helical" evidence="5">
    <location>
        <begin position="293"/>
        <end position="312"/>
    </location>
</feature>
<sequence length="414" mass="45927">MGQAVAKLGWAMGILGIFLMLAMNAHIMMLVWRVHRLYPDAKTYRELACAAIERAHPDRMELAENLVLVAQYLFVFATLALYTLSIGQGLGMFFYDVHACLPLWTFVGCMLLLPLNLSARFLGSFAGSVMFNCLCTVGTVLIPIAWMAWQGAEVTRPSGQHFEAIASSFSMTAAVTSACTFAFAFSGQFILVEIMSEMEDLEEFPKAYLGYSMPFMSLAFLGVGLSVYYFRGGAASGMIVQELPFGFAERMAATCLVGHMLITYVIKSVVLCRGLLKELQERQVISNGNTWSAWYCIVILIVSSSWLLAQIVPFFSDLVNLLGATLTPLVAFIVPILLYQLSIRIKDVEASTAEQALLYLELLISLVMFAYGSVSTFLHIYAQWEHYGYPFSCHCQFLWKTCGCSSGRMECPAI</sequence>
<feature type="transmembrane region" description="Helical" evidence="5">
    <location>
        <begin position="125"/>
        <end position="149"/>
    </location>
</feature>
<feature type="transmembrane region" description="Helical" evidence="5">
    <location>
        <begin position="318"/>
        <end position="338"/>
    </location>
</feature>
<keyword evidence="4 5" id="KW-0472">Membrane</keyword>
<comment type="subcellular location">
    <subcellularLocation>
        <location evidence="1">Membrane</location>
        <topology evidence="1">Multi-pass membrane protein</topology>
    </subcellularLocation>
</comment>
<protein>
    <recommendedName>
        <fullName evidence="6">Amino acid transporter transmembrane domain-containing protein</fullName>
    </recommendedName>
</protein>
<reference evidence="7" key="1">
    <citation type="submission" date="2023-08" db="EMBL/GenBank/DDBJ databases">
        <authorList>
            <person name="Chen Y."/>
            <person name="Shah S."/>
            <person name="Dougan E. K."/>
            <person name="Thang M."/>
            <person name="Chan C."/>
        </authorList>
    </citation>
    <scope>NUCLEOTIDE SEQUENCE</scope>
</reference>
<feature type="transmembrane region" description="Helical" evidence="5">
    <location>
        <begin position="92"/>
        <end position="113"/>
    </location>
</feature>
<evidence type="ECO:0000256" key="2">
    <source>
        <dbReference type="ARBA" id="ARBA00022692"/>
    </source>
</evidence>
<feature type="domain" description="Amino acid transporter transmembrane" evidence="6">
    <location>
        <begin position="4"/>
        <end position="377"/>
    </location>
</feature>
<dbReference type="PANTHER" id="PTHR22950:SF461">
    <property type="entry name" value="AMINO ACID TRANSPORTER TRANSMEMBRANE DOMAIN-CONTAINING PROTEIN"/>
    <property type="match status" value="1"/>
</dbReference>